<evidence type="ECO:0000259" key="9">
    <source>
        <dbReference type="PROSITE" id="PS50929"/>
    </source>
</evidence>
<dbReference type="PANTHER" id="PTHR43394:SF1">
    <property type="entry name" value="ATP-BINDING CASSETTE SUB-FAMILY B MEMBER 10, MITOCHONDRIAL"/>
    <property type="match status" value="1"/>
</dbReference>
<evidence type="ECO:0000256" key="5">
    <source>
        <dbReference type="ARBA" id="ARBA00022989"/>
    </source>
</evidence>
<dbReference type="Pfam" id="PF00005">
    <property type="entry name" value="ABC_tran"/>
    <property type="match status" value="1"/>
</dbReference>
<sequence>MNPNQILLKYTLKHWILVVSSIVIGFVSTVFNGVGAILVIPLLISFINPENDILKNAPQIIKKLLSVFEVFSVETRFFWMFAAILLILILKHITNFVSNWLGTYLSLIMARDMRIDSVILLLEVDIDYYVKSKIGDIFNRFMSEINRAVGSIRNYINLIKIIATAFMYLAILLSISWQLTILSSLLGGLLALLNQYFVKRSKKFGEIITVTAKQQTNKLLELLTGIRLIKAVGNERYELESIVEDIEAREKAGLDAQTNNAVIAPLNEIGGVIIIALIIIAGRYLFNEQLQALATILLTYLYVLFRALPIVSQINSARSSLLGDVSAVEVVADFLIRENKPFMSNGSIPYQRLETGIHFDNVQFSYPGHQELVLKGIDLWIPKGKMIALVGASGAGKSTIADLLPRFYDPTAGRILFDGQDLRDYEVKSLRKAMGIVSQDTFLFNNSLRFNIAYGLSDVSDAEIVAATKRANAYEFISKLPEGLDTEIGDRGVRLSGGQKQRLAIARALLRDPDILILDEATSALDTISERLVQEAIDELCRERTTLVIAHRLSTVQKAYQIVVLDKGKVAEIGNHEELLAQGGHYARLHALQFSDSKEADSKKREDEQKRKAYLSYEARSSLNSLLGSLRLVSEDLIEDSQEKQEILEESCSSAMRLLHIIEDYEYSSTR</sequence>
<proteinExistence type="predicted"/>
<dbReference type="InterPro" id="IPR011527">
    <property type="entry name" value="ABC1_TM_dom"/>
</dbReference>
<evidence type="ECO:0000256" key="4">
    <source>
        <dbReference type="ARBA" id="ARBA00022840"/>
    </source>
</evidence>
<organism evidence="10 11">
    <name type="scientific">Microcystis aeruginosa NIES-44</name>
    <dbReference type="NCBI Taxonomy" id="449439"/>
    <lineage>
        <taxon>Bacteria</taxon>
        <taxon>Bacillati</taxon>
        <taxon>Cyanobacteriota</taxon>
        <taxon>Cyanophyceae</taxon>
        <taxon>Oscillatoriophycideae</taxon>
        <taxon>Chroococcales</taxon>
        <taxon>Microcystaceae</taxon>
        <taxon>Microcystis</taxon>
    </lineage>
</organism>
<dbReference type="InterPro" id="IPR003439">
    <property type="entry name" value="ABC_transporter-like_ATP-bd"/>
</dbReference>
<dbReference type="PANTHER" id="PTHR43394">
    <property type="entry name" value="ATP-DEPENDENT PERMEASE MDL1, MITOCHONDRIAL"/>
    <property type="match status" value="1"/>
</dbReference>
<dbReference type="InterPro" id="IPR003593">
    <property type="entry name" value="AAA+_ATPase"/>
</dbReference>
<keyword evidence="2 7" id="KW-0812">Transmembrane</keyword>
<keyword evidence="4 10" id="KW-0067">ATP-binding</keyword>
<keyword evidence="6 7" id="KW-0472">Membrane</keyword>
<dbReference type="InterPro" id="IPR017871">
    <property type="entry name" value="ABC_transporter-like_CS"/>
</dbReference>
<dbReference type="EMBL" id="BBPA01000012">
    <property type="protein sequence ID" value="GAL91789.1"/>
    <property type="molecule type" value="Genomic_DNA"/>
</dbReference>
<evidence type="ECO:0000259" key="8">
    <source>
        <dbReference type="PROSITE" id="PS50893"/>
    </source>
</evidence>
<dbReference type="SUPFAM" id="SSF90123">
    <property type="entry name" value="ABC transporter transmembrane region"/>
    <property type="match status" value="1"/>
</dbReference>
<evidence type="ECO:0000256" key="1">
    <source>
        <dbReference type="ARBA" id="ARBA00004651"/>
    </source>
</evidence>
<comment type="subcellular location">
    <subcellularLocation>
        <location evidence="1">Cell membrane</location>
        <topology evidence="1">Multi-pass membrane protein</topology>
    </subcellularLocation>
</comment>
<feature type="transmembrane region" description="Helical" evidence="7">
    <location>
        <begin position="181"/>
        <end position="198"/>
    </location>
</feature>
<accession>A0A0A1VQ77</accession>
<dbReference type="AlphaFoldDB" id="A0A0A1VQ77"/>
<keyword evidence="3" id="KW-0547">Nucleotide-binding</keyword>
<dbReference type="InterPro" id="IPR039421">
    <property type="entry name" value="Type_1_exporter"/>
</dbReference>
<dbReference type="Gene3D" id="1.20.1560.10">
    <property type="entry name" value="ABC transporter type 1, transmembrane domain"/>
    <property type="match status" value="1"/>
</dbReference>
<dbReference type="GO" id="GO:0005886">
    <property type="term" value="C:plasma membrane"/>
    <property type="evidence" value="ECO:0007669"/>
    <property type="project" value="UniProtKB-SubCell"/>
</dbReference>
<dbReference type="RefSeq" id="WP_045357154.1">
    <property type="nucleotide sequence ID" value="NZ_BBPA01000012.1"/>
</dbReference>
<feature type="transmembrane region" description="Helical" evidence="7">
    <location>
        <begin position="155"/>
        <end position="175"/>
    </location>
</feature>
<feature type="domain" description="ABC transporter" evidence="8">
    <location>
        <begin position="357"/>
        <end position="592"/>
    </location>
</feature>
<feature type="transmembrane region" description="Helical" evidence="7">
    <location>
        <begin position="77"/>
        <end position="101"/>
    </location>
</feature>
<dbReference type="InterPro" id="IPR036640">
    <property type="entry name" value="ABC1_TM_sf"/>
</dbReference>
<dbReference type="Proteomes" id="UP000030321">
    <property type="component" value="Unassembled WGS sequence"/>
</dbReference>
<dbReference type="PROSITE" id="PS50929">
    <property type="entry name" value="ABC_TM1F"/>
    <property type="match status" value="1"/>
</dbReference>
<keyword evidence="5 7" id="KW-1133">Transmembrane helix</keyword>
<dbReference type="SUPFAM" id="SSF52540">
    <property type="entry name" value="P-loop containing nucleoside triphosphate hydrolases"/>
    <property type="match status" value="1"/>
</dbReference>
<dbReference type="FunFam" id="3.40.50.300:FF:000218">
    <property type="entry name" value="Multidrug ABC transporter ATP-binding protein"/>
    <property type="match status" value="1"/>
</dbReference>
<evidence type="ECO:0000256" key="3">
    <source>
        <dbReference type="ARBA" id="ARBA00022741"/>
    </source>
</evidence>
<dbReference type="CDD" id="cd03251">
    <property type="entry name" value="ABCC_MsbA"/>
    <property type="match status" value="1"/>
</dbReference>
<evidence type="ECO:0000256" key="2">
    <source>
        <dbReference type="ARBA" id="ARBA00022692"/>
    </source>
</evidence>
<dbReference type="Pfam" id="PF00664">
    <property type="entry name" value="ABC_membrane"/>
    <property type="match status" value="1"/>
</dbReference>
<feature type="domain" description="ABC transmembrane type-1" evidence="9">
    <location>
        <begin position="58"/>
        <end position="319"/>
    </location>
</feature>
<dbReference type="GO" id="GO:0015421">
    <property type="term" value="F:ABC-type oligopeptide transporter activity"/>
    <property type="evidence" value="ECO:0007669"/>
    <property type="project" value="TreeGrafter"/>
</dbReference>
<dbReference type="GO" id="GO:0005524">
    <property type="term" value="F:ATP binding"/>
    <property type="evidence" value="ECO:0007669"/>
    <property type="project" value="UniProtKB-KW"/>
</dbReference>
<evidence type="ECO:0000256" key="7">
    <source>
        <dbReference type="SAM" id="Phobius"/>
    </source>
</evidence>
<name>A0A0A1VQ77_MICAE</name>
<dbReference type="PROSITE" id="PS50893">
    <property type="entry name" value="ABC_TRANSPORTER_2"/>
    <property type="match status" value="1"/>
</dbReference>
<reference evidence="11" key="1">
    <citation type="journal article" date="2015" name="Genome">
        <title>Whole Genome Sequence of the Non-Microcystin-Producing Microcystis aeruginosa Strain NIES-44.</title>
        <authorList>
            <person name="Okano K."/>
            <person name="Miyata N."/>
            <person name="Ozaki Y."/>
        </authorList>
    </citation>
    <scope>NUCLEOTIDE SEQUENCE [LARGE SCALE GENOMIC DNA]</scope>
    <source>
        <strain evidence="11">NIES-44</strain>
    </source>
</reference>
<evidence type="ECO:0000256" key="6">
    <source>
        <dbReference type="ARBA" id="ARBA00023136"/>
    </source>
</evidence>
<feature type="transmembrane region" description="Helical" evidence="7">
    <location>
        <begin position="269"/>
        <end position="286"/>
    </location>
</feature>
<dbReference type="InterPro" id="IPR027417">
    <property type="entry name" value="P-loop_NTPase"/>
</dbReference>
<dbReference type="GO" id="GO:0016887">
    <property type="term" value="F:ATP hydrolysis activity"/>
    <property type="evidence" value="ECO:0007669"/>
    <property type="project" value="InterPro"/>
</dbReference>
<protein>
    <submittedName>
        <fullName evidence="10">Lipid A export ATP-binding/permease protein MsbA</fullName>
    </submittedName>
</protein>
<dbReference type="SMART" id="SM00382">
    <property type="entry name" value="AAA"/>
    <property type="match status" value="1"/>
</dbReference>
<dbReference type="Gene3D" id="3.40.50.300">
    <property type="entry name" value="P-loop containing nucleotide triphosphate hydrolases"/>
    <property type="match status" value="1"/>
</dbReference>
<gene>
    <name evidence="10" type="ORF">N44_00077</name>
</gene>
<evidence type="ECO:0000313" key="10">
    <source>
        <dbReference type="EMBL" id="GAL91789.1"/>
    </source>
</evidence>
<comment type="caution">
    <text evidence="10">The sequence shown here is derived from an EMBL/GenBank/DDBJ whole genome shotgun (WGS) entry which is preliminary data.</text>
</comment>
<evidence type="ECO:0000313" key="11">
    <source>
        <dbReference type="Proteomes" id="UP000030321"/>
    </source>
</evidence>
<feature type="transmembrane region" description="Helical" evidence="7">
    <location>
        <begin position="15"/>
        <end position="44"/>
    </location>
</feature>
<dbReference type="PROSITE" id="PS00211">
    <property type="entry name" value="ABC_TRANSPORTER_1"/>
    <property type="match status" value="1"/>
</dbReference>